<dbReference type="PANTHER" id="PTHR19328:SF75">
    <property type="entry name" value="ALDOSE SUGAR DEHYDROGENASE YLII"/>
    <property type="match status" value="1"/>
</dbReference>
<dbReference type="RefSeq" id="WP_135245612.1">
    <property type="nucleotide sequence ID" value="NZ_SIHO01000002.1"/>
</dbReference>
<comment type="caution">
    <text evidence="3">The sequence shown here is derived from an EMBL/GenBank/DDBJ whole genome shotgun (WGS) entry which is preliminary data.</text>
</comment>
<name>A0A4Y9EMU1_9SPHN</name>
<organism evidence="3 4">
    <name type="scientific">Glacieibacterium arshaanense</name>
    <dbReference type="NCBI Taxonomy" id="2511025"/>
    <lineage>
        <taxon>Bacteria</taxon>
        <taxon>Pseudomonadati</taxon>
        <taxon>Pseudomonadota</taxon>
        <taxon>Alphaproteobacteria</taxon>
        <taxon>Sphingomonadales</taxon>
        <taxon>Sphingosinicellaceae</taxon>
        <taxon>Glacieibacterium</taxon>
    </lineage>
</organism>
<feature type="signal peptide" evidence="1">
    <location>
        <begin position="1"/>
        <end position="21"/>
    </location>
</feature>
<dbReference type="PANTHER" id="PTHR19328">
    <property type="entry name" value="HEDGEHOG-INTERACTING PROTEIN"/>
    <property type="match status" value="1"/>
</dbReference>
<reference evidence="3 4" key="1">
    <citation type="submission" date="2019-02" db="EMBL/GenBank/DDBJ databases">
        <title>Polymorphobacter sp. isolated from the lake at the Tibet of China.</title>
        <authorList>
            <person name="Li A."/>
        </authorList>
    </citation>
    <scope>NUCLEOTIDE SEQUENCE [LARGE SCALE GENOMIC DNA]</scope>
    <source>
        <strain evidence="3 4">DJ1R-1</strain>
    </source>
</reference>
<gene>
    <name evidence="3" type="ORF">EUV02_07390</name>
</gene>
<protein>
    <submittedName>
        <fullName evidence="3">PQQ-dependent sugar dehydrogenase</fullName>
    </submittedName>
</protein>
<keyword evidence="4" id="KW-1185">Reference proteome</keyword>
<proteinExistence type="predicted"/>
<feature type="domain" description="Glucose/Sorbosone dehydrogenase" evidence="2">
    <location>
        <begin position="33"/>
        <end position="359"/>
    </location>
</feature>
<dbReference type="Proteomes" id="UP000297737">
    <property type="component" value="Unassembled WGS sequence"/>
</dbReference>
<keyword evidence="1" id="KW-0732">Signal</keyword>
<sequence>MKKQFLAAIAAVTMVAAPAIAADYTITPMATGLNHPWSMAFLPDGRVLIAERAGRLRVLDKGKLGSISGVPKVYEKSQGGLFDVVLHPKFTDNGLIYLSYAAGTPSANATHIARAKLVGSALTDVKVIFTVSPTKNTPVHYGGRMAFLPDGTLLMTVGDGFDFREQAQKLESGLGKVIRITDTGAIPADNPFVNKPGASKATWSYGHRNEQGLAVDPVTGRVYESEHGPQGGDEINIIARGSNYGWPVATKGLDYSGATISPYKTYPGMKDAIVVWVPSIGPSGLAVYRGAMFKDWQGDLLTGALAIPQVKRIDMDANGKVIGQSRIFPEITERVRDVRVAPDGAIWISTDEDEGKVLRVTPK</sequence>
<dbReference type="InterPro" id="IPR011041">
    <property type="entry name" value="Quinoprot_gluc/sorb_DH_b-prop"/>
</dbReference>
<dbReference type="InterPro" id="IPR012938">
    <property type="entry name" value="Glc/Sorbosone_DH"/>
</dbReference>
<dbReference type="SUPFAM" id="SSF50952">
    <property type="entry name" value="Soluble quinoprotein glucose dehydrogenase"/>
    <property type="match status" value="1"/>
</dbReference>
<evidence type="ECO:0000256" key="1">
    <source>
        <dbReference type="SAM" id="SignalP"/>
    </source>
</evidence>
<evidence type="ECO:0000259" key="2">
    <source>
        <dbReference type="Pfam" id="PF07995"/>
    </source>
</evidence>
<evidence type="ECO:0000313" key="3">
    <source>
        <dbReference type="EMBL" id="TFU03020.1"/>
    </source>
</evidence>
<dbReference type="EMBL" id="SIHO01000002">
    <property type="protein sequence ID" value="TFU03020.1"/>
    <property type="molecule type" value="Genomic_DNA"/>
</dbReference>
<feature type="chain" id="PRO_5021381337" evidence="1">
    <location>
        <begin position="22"/>
        <end position="363"/>
    </location>
</feature>
<dbReference type="AlphaFoldDB" id="A0A4Y9EMU1"/>
<accession>A0A4Y9EMU1</accession>
<evidence type="ECO:0000313" key="4">
    <source>
        <dbReference type="Proteomes" id="UP000297737"/>
    </source>
</evidence>
<dbReference type="Gene3D" id="2.120.10.30">
    <property type="entry name" value="TolB, C-terminal domain"/>
    <property type="match status" value="1"/>
</dbReference>
<dbReference type="OrthoDB" id="9770043at2"/>
<dbReference type="Pfam" id="PF07995">
    <property type="entry name" value="GSDH"/>
    <property type="match status" value="1"/>
</dbReference>
<dbReference type="InterPro" id="IPR011042">
    <property type="entry name" value="6-blade_b-propeller_TolB-like"/>
</dbReference>